<evidence type="ECO:0000256" key="1">
    <source>
        <dbReference type="ARBA" id="ARBA00007598"/>
    </source>
</evidence>
<feature type="domain" description="3-hydroxyisobutyrate dehydrogenase-like NAD-binding" evidence="7">
    <location>
        <begin position="880"/>
        <end position="997"/>
    </location>
</feature>
<evidence type="ECO:0000313" key="9">
    <source>
        <dbReference type="Proteomes" id="UP000275480"/>
    </source>
</evidence>
<comment type="similarity">
    <text evidence="1">Belongs to the HIBADH-related family. NP60 subfamily.</text>
</comment>
<dbReference type="SUPFAM" id="SSF48179">
    <property type="entry name" value="6-phosphogluconate dehydrogenase C-terminal domain-like"/>
    <property type="match status" value="1"/>
</dbReference>
<reference evidence="8 9" key="1">
    <citation type="submission" date="2018-07" db="EMBL/GenBank/DDBJ databases">
        <title>Identification of spontaneous genetic mutation associated with occurrence of a yellow conidial color mutant of Aspergillus flavus.</title>
        <authorList>
            <person name="Chang P.-K."/>
            <person name="Mack B.M."/>
            <person name="Scharfenstein L."/>
            <person name="Gilbert M.K."/>
        </authorList>
    </citation>
    <scope>NUCLEOTIDE SEQUENCE [LARGE SCALE GENOMIC DNA]</scope>
    <source>
        <strain evidence="8 9">CA14</strain>
    </source>
</reference>
<name>A0AB74BUF8_ASPFL</name>
<evidence type="ECO:0000259" key="5">
    <source>
        <dbReference type="Pfam" id="PF03446"/>
    </source>
</evidence>
<evidence type="ECO:0000256" key="3">
    <source>
        <dbReference type="ARBA" id="ARBA00023163"/>
    </source>
</evidence>
<dbReference type="EMBL" id="QQZZ01000174">
    <property type="protein sequence ID" value="RMZ38054.1"/>
    <property type="molecule type" value="Genomic_DNA"/>
</dbReference>
<dbReference type="AlphaFoldDB" id="A0AB74BUF8"/>
<accession>A0AB74BUF8</accession>
<dbReference type="Pfam" id="PF04082">
    <property type="entry name" value="Fungal_trans"/>
    <property type="match status" value="1"/>
</dbReference>
<dbReference type="GO" id="GO:0051287">
    <property type="term" value="F:NAD binding"/>
    <property type="evidence" value="ECO:0007669"/>
    <property type="project" value="InterPro"/>
</dbReference>
<dbReference type="PANTHER" id="PTHR43580:SF8">
    <property type="entry name" value="6-PHOSPHOGLUCONATE DEHYDROGENASE NADP-BINDING DOMAIN-CONTAINING PROTEIN-RELATED"/>
    <property type="match status" value="1"/>
</dbReference>
<dbReference type="PANTHER" id="PTHR43580">
    <property type="entry name" value="OXIDOREDUCTASE GLYR1-RELATED"/>
    <property type="match status" value="1"/>
</dbReference>
<dbReference type="InterPro" id="IPR007219">
    <property type="entry name" value="XnlR_reg_dom"/>
</dbReference>
<keyword evidence="2" id="KW-0805">Transcription regulation</keyword>
<dbReference type="InterPro" id="IPR029154">
    <property type="entry name" value="HIBADH-like_NADP-bd"/>
</dbReference>
<dbReference type="InterPro" id="IPR008927">
    <property type="entry name" value="6-PGluconate_DH-like_C_sf"/>
</dbReference>
<dbReference type="Pfam" id="PF14833">
    <property type="entry name" value="NAD_binding_11"/>
    <property type="match status" value="1"/>
</dbReference>
<keyword evidence="4" id="KW-0539">Nucleus</keyword>
<evidence type="ECO:0000259" key="7">
    <source>
        <dbReference type="Pfam" id="PF14833"/>
    </source>
</evidence>
<dbReference type="Gene3D" id="3.40.50.720">
    <property type="entry name" value="NAD(P)-binding Rossmann-like Domain"/>
    <property type="match status" value="1"/>
</dbReference>
<dbReference type="InterPro" id="IPR006115">
    <property type="entry name" value="6PGDH_NADP-bd"/>
</dbReference>
<evidence type="ECO:0000259" key="6">
    <source>
        <dbReference type="Pfam" id="PF04082"/>
    </source>
</evidence>
<sequence>MQSPKKRARFPAHVAHFLAMNVRKHSPEIDVFKRHRDRCQGEVSNNHVSRPQTNLQQGCQVTGDTRPLLTTTEAPAASLISGDHFWEEHSSFATNFPREFLLPSPMSHYDLAGNVKYYFEHFHPSLPLLHRPTFTVSSAPKLLLNAVSLIGSLYSTSPCTDEVAQARAHWRRDTWQSGQQELRNMVSNECRDIRKPWVMQAWILYMIYGVYAGEAAQFRTAREMLRQIVDAVREVGLSHQEIAMPESQSWLYDLDYPRGEESQTLYARWTSYITAESTRVALYILIFLDSHIFVPCNYRPLMSSMELGWELPFPTKLWEAKDPEIWIRRFSEYFGVSGFTFTNDLLHRPRGLAAASLTMATQQLMTEAPGTEISSVLEASPLAAFCVLANLDTLVRDFTRCYYQMPPSYSDPNPFHILTQSQTKSVHMAIRNIGKIVNDMASASDSPQYLLWRTNELFVVSLQVNLCRPDQLLIGGIVDNSLIAGMAASTHLMRGNFVAVRRSAPLLGPRPGGNEGVLALLSELSAALGCIYGGNLDKVTNEAPWVTVTSYGILLCVWGALRRATTEIRDHLNTFNELPRTSEPSILIFNALMETTLLYSPATRHDRDSRDPRLWSTDLEAFSTLLEEGHLVFADLVKTFCQQRSVWKDVELHLPNASSDPFGFMLHFGNPRLLASTHLRQVHVLHTAPRSLSKSILYSQSSMTPSIPRVGWYGLGSMGLGMSLNLQMYFQATDLPPLRYSNRTISKGDVLRDAGAVPEEFGALVQKSDIIFTMISTDDVLIDLLKKAASLKISLNGKVFADTSTLHPDTCEWAAKHLNDHSATFIAAPVFGASPVAAAGKLIFAVAGPAAAVETVRPLIMNIMGRSIIDMGEDVRKSSLLKLSGNILVISFMEVVAEAQVFAEVAGIGTRQMEEFIGNMFGSVLQSYSNRITSGAYAPPMDRAPGFAAALACKDMKHALSIADSHNVRLHTLETASRRLNAAREYAGECLDSSAIYGIARVDAGLSFWT</sequence>
<feature type="domain" description="Xylanolytic transcriptional activator regulatory" evidence="6">
    <location>
        <begin position="116"/>
        <end position="344"/>
    </location>
</feature>
<gene>
    <name evidence="8" type="ORF">CA14_005070</name>
</gene>
<dbReference type="InterPro" id="IPR036291">
    <property type="entry name" value="NAD(P)-bd_dom_sf"/>
</dbReference>
<comment type="caution">
    <text evidence="8">The sequence shown here is derived from an EMBL/GenBank/DDBJ whole genome shotgun (WGS) entry which is preliminary data.</text>
</comment>
<dbReference type="GO" id="GO:0008270">
    <property type="term" value="F:zinc ion binding"/>
    <property type="evidence" value="ECO:0007669"/>
    <property type="project" value="InterPro"/>
</dbReference>
<dbReference type="Proteomes" id="UP000275480">
    <property type="component" value="Unassembled WGS sequence"/>
</dbReference>
<dbReference type="GO" id="GO:0003677">
    <property type="term" value="F:DNA binding"/>
    <property type="evidence" value="ECO:0007669"/>
    <property type="project" value="InterPro"/>
</dbReference>
<dbReference type="GO" id="GO:0006351">
    <property type="term" value="P:DNA-templated transcription"/>
    <property type="evidence" value="ECO:0007669"/>
    <property type="project" value="InterPro"/>
</dbReference>
<dbReference type="InterPro" id="IPR013328">
    <property type="entry name" value="6PGD_dom2"/>
</dbReference>
<dbReference type="GO" id="GO:0050661">
    <property type="term" value="F:NADP binding"/>
    <property type="evidence" value="ECO:0007669"/>
    <property type="project" value="InterPro"/>
</dbReference>
<dbReference type="Pfam" id="PF03446">
    <property type="entry name" value="NAD_binding_2"/>
    <property type="match status" value="1"/>
</dbReference>
<dbReference type="SUPFAM" id="SSF51735">
    <property type="entry name" value="NAD(P)-binding Rossmann-fold domains"/>
    <property type="match status" value="1"/>
</dbReference>
<protein>
    <recommendedName>
        <fullName evidence="10">Transcription factor domain-containing protein</fullName>
    </recommendedName>
</protein>
<evidence type="ECO:0000256" key="4">
    <source>
        <dbReference type="ARBA" id="ARBA00023242"/>
    </source>
</evidence>
<evidence type="ECO:0000313" key="8">
    <source>
        <dbReference type="EMBL" id="RMZ38054.1"/>
    </source>
</evidence>
<feature type="domain" description="6-phosphogluconate dehydrogenase NADP-binding" evidence="5">
    <location>
        <begin position="709"/>
        <end position="869"/>
    </location>
</feature>
<dbReference type="Gene3D" id="1.10.1040.10">
    <property type="entry name" value="N-(1-d-carboxylethyl)-l-norvaline Dehydrogenase, domain 2"/>
    <property type="match status" value="1"/>
</dbReference>
<keyword evidence="3" id="KW-0804">Transcription</keyword>
<organism evidence="8 9">
    <name type="scientific">Aspergillus flavus</name>
    <dbReference type="NCBI Taxonomy" id="5059"/>
    <lineage>
        <taxon>Eukaryota</taxon>
        <taxon>Fungi</taxon>
        <taxon>Dikarya</taxon>
        <taxon>Ascomycota</taxon>
        <taxon>Pezizomycotina</taxon>
        <taxon>Eurotiomycetes</taxon>
        <taxon>Eurotiomycetidae</taxon>
        <taxon>Eurotiales</taxon>
        <taxon>Aspergillaceae</taxon>
        <taxon>Aspergillus</taxon>
        <taxon>Aspergillus subgen. Circumdati</taxon>
    </lineage>
</organism>
<dbReference type="CDD" id="cd12148">
    <property type="entry name" value="fungal_TF_MHR"/>
    <property type="match status" value="1"/>
</dbReference>
<dbReference type="InterPro" id="IPR051265">
    <property type="entry name" value="HIBADH-related_NP60_sf"/>
</dbReference>
<proteinExistence type="inferred from homology"/>
<evidence type="ECO:0000256" key="2">
    <source>
        <dbReference type="ARBA" id="ARBA00023015"/>
    </source>
</evidence>
<evidence type="ECO:0008006" key="10">
    <source>
        <dbReference type="Google" id="ProtNLM"/>
    </source>
</evidence>